<dbReference type="InterPro" id="IPR030390">
    <property type="entry name" value="MeTrfase_TrmA_AS"/>
</dbReference>
<evidence type="ECO:0000256" key="1">
    <source>
        <dbReference type="ARBA" id="ARBA00022603"/>
    </source>
</evidence>
<dbReference type="Proteomes" id="UP000254051">
    <property type="component" value="Unassembled WGS sequence"/>
</dbReference>
<dbReference type="PANTHER" id="PTHR11061">
    <property type="entry name" value="RNA M5U METHYLTRANSFERASE"/>
    <property type="match status" value="1"/>
</dbReference>
<dbReference type="InterPro" id="IPR029063">
    <property type="entry name" value="SAM-dependent_MTases_sf"/>
</dbReference>
<dbReference type="GO" id="GO:0032259">
    <property type="term" value="P:methylation"/>
    <property type="evidence" value="ECO:0007669"/>
    <property type="project" value="UniProtKB-KW"/>
</dbReference>
<dbReference type="Pfam" id="PF05958">
    <property type="entry name" value="tRNA_U5-meth_tr"/>
    <property type="match status" value="1"/>
</dbReference>
<gene>
    <name evidence="6" type="ORF">SAMN05216529_11452</name>
</gene>
<dbReference type="CDD" id="cd02440">
    <property type="entry name" value="AdoMet_MTases"/>
    <property type="match status" value="1"/>
</dbReference>
<dbReference type="RefSeq" id="WP_109713598.1">
    <property type="nucleotide sequence ID" value="NZ_QGDS01000014.1"/>
</dbReference>
<evidence type="ECO:0000256" key="3">
    <source>
        <dbReference type="ARBA" id="ARBA00022691"/>
    </source>
</evidence>
<reference evidence="7" key="1">
    <citation type="submission" date="2017-07" db="EMBL/GenBank/DDBJ databases">
        <authorList>
            <person name="Varghese N."/>
            <person name="Submissions S."/>
        </authorList>
    </citation>
    <scope>NUCLEOTIDE SEQUENCE [LARGE SCALE GENOMIC DNA]</scope>
    <source>
        <strain evidence="7">NLAE-zl-C134</strain>
    </source>
</reference>
<feature type="binding site" evidence="4">
    <location>
        <position position="289"/>
    </location>
    <ligand>
        <name>S-adenosyl-L-methionine</name>
        <dbReference type="ChEBI" id="CHEBI:59789"/>
    </ligand>
</feature>
<dbReference type="NCBIfam" id="TIGR00479">
    <property type="entry name" value="rumA"/>
    <property type="match status" value="1"/>
</dbReference>
<keyword evidence="1 4" id="KW-0489">Methyltransferase</keyword>
<protein>
    <submittedName>
        <fullName evidence="6">23S rRNA (Uracil-5-)-methyltransferase RumA</fullName>
    </submittedName>
</protein>
<proteinExistence type="inferred from homology"/>
<dbReference type="GO" id="GO:0006396">
    <property type="term" value="P:RNA processing"/>
    <property type="evidence" value="ECO:0007669"/>
    <property type="project" value="InterPro"/>
</dbReference>
<accession>A0A315ZR96</accession>
<evidence type="ECO:0000256" key="5">
    <source>
        <dbReference type="PROSITE-ProRule" id="PRU10015"/>
    </source>
</evidence>
<dbReference type="InterPro" id="IPR012340">
    <property type="entry name" value="NA-bd_OB-fold"/>
</dbReference>
<dbReference type="AlphaFoldDB" id="A0A315ZR96"/>
<feature type="binding site" evidence="4">
    <location>
        <position position="384"/>
    </location>
    <ligand>
        <name>S-adenosyl-L-methionine</name>
        <dbReference type="ChEBI" id="CHEBI:59789"/>
    </ligand>
</feature>
<evidence type="ECO:0000313" key="7">
    <source>
        <dbReference type="Proteomes" id="UP000254051"/>
    </source>
</evidence>
<dbReference type="PROSITE" id="PS01230">
    <property type="entry name" value="TRMA_1"/>
    <property type="match status" value="1"/>
</dbReference>
<name>A0A315ZR96_9FIRM</name>
<dbReference type="Gene3D" id="2.40.50.140">
    <property type="entry name" value="Nucleic acid-binding proteins"/>
    <property type="match status" value="1"/>
</dbReference>
<comment type="similarity">
    <text evidence="4">Belongs to the class I-like SAM-binding methyltransferase superfamily. RNA M5U methyltransferase family.</text>
</comment>
<sequence>MKKGQIFEGRIEKVDFPNKGFVWVPEKERYVTVKNGIPGQKIRFIVNKFKRGNAEGRLLEVLEKSPLEMREPVCSIFPACGGCMYQTMTYEEQLKMKAGQVKSIIDEAVDKEYIFEGIKASPKEFGYRNKMEFSFGDEYKDGPLSLGLHKKGSTYDVLTAGDCKLVHEDMNQILLCVLEYFKTRNASYYKKMQHVGYLRHLLLRRGDRTGEILVNLVTTTQEQWDLQPLVEELLNLELEGRIVGILHILNDSLSDVVQSDETGILYGQDYFYEKLLGMEFKITPFSFFQPNSQAAEVLYDTVREYVGDVKDMTVYDLFSGTGTIAQVLAPVAKQVIGVEIIEEAVEAAKENAKRNGLDNCRFIAGDVFKVLDEIEEKPDVIVLDPPRDGIHPKALPKILDYQVEKIVYISCKVTSLARDLEMMQARGYEVVKCVAVDQFCSTVHVETCCLLYKVK</sequence>
<keyword evidence="2 4" id="KW-0808">Transferase</keyword>
<dbReference type="PANTHER" id="PTHR11061:SF30">
    <property type="entry name" value="TRNA (URACIL(54)-C(5))-METHYLTRANSFERASE"/>
    <property type="match status" value="1"/>
</dbReference>
<evidence type="ECO:0000256" key="2">
    <source>
        <dbReference type="ARBA" id="ARBA00022679"/>
    </source>
</evidence>
<dbReference type="InterPro" id="IPR010280">
    <property type="entry name" value="U5_MeTrfase_fam"/>
</dbReference>
<dbReference type="SUPFAM" id="SSF53335">
    <property type="entry name" value="S-adenosyl-L-methionine-dependent methyltransferases"/>
    <property type="match status" value="1"/>
</dbReference>
<dbReference type="Gene3D" id="3.40.50.150">
    <property type="entry name" value="Vaccinia Virus protein VP39"/>
    <property type="match status" value="1"/>
</dbReference>
<dbReference type="OrthoDB" id="9804590at2"/>
<feature type="binding site" evidence="4">
    <location>
        <position position="339"/>
    </location>
    <ligand>
        <name>S-adenosyl-L-methionine</name>
        <dbReference type="ChEBI" id="CHEBI:59789"/>
    </ligand>
</feature>
<keyword evidence="7" id="KW-1185">Reference proteome</keyword>
<evidence type="ECO:0000313" key="6">
    <source>
        <dbReference type="EMBL" id="SUQ15603.1"/>
    </source>
</evidence>
<feature type="binding site" evidence="4">
    <location>
        <position position="318"/>
    </location>
    <ligand>
        <name>S-adenosyl-L-methionine</name>
        <dbReference type="ChEBI" id="CHEBI:59789"/>
    </ligand>
</feature>
<dbReference type="PROSITE" id="PS51687">
    <property type="entry name" value="SAM_MT_RNA_M5U"/>
    <property type="match status" value="1"/>
</dbReference>
<feature type="active site" evidence="5">
    <location>
        <position position="411"/>
    </location>
</feature>
<organism evidence="6 7">
    <name type="scientific">Faecalicatena contorta</name>
    <dbReference type="NCBI Taxonomy" id="39482"/>
    <lineage>
        <taxon>Bacteria</taxon>
        <taxon>Bacillati</taxon>
        <taxon>Bacillota</taxon>
        <taxon>Clostridia</taxon>
        <taxon>Lachnospirales</taxon>
        <taxon>Lachnospiraceae</taxon>
        <taxon>Faecalicatena</taxon>
    </lineage>
</organism>
<dbReference type="Gene3D" id="2.40.50.1070">
    <property type="match status" value="1"/>
</dbReference>
<keyword evidence="3 4" id="KW-0949">S-adenosyl-L-methionine</keyword>
<evidence type="ECO:0000256" key="4">
    <source>
        <dbReference type="PROSITE-ProRule" id="PRU01024"/>
    </source>
</evidence>
<feature type="active site" description="Nucleophile" evidence="4">
    <location>
        <position position="411"/>
    </location>
</feature>
<dbReference type="GO" id="GO:0008173">
    <property type="term" value="F:RNA methyltransferase activity"/>
    <property type="evidence" value="ECO:0007669"/>
    <property type="project" value="InterPro"/>
</dbReference>
<dbReference type="EMBL" id="UHJJ01000014">
    <property type="protein sequence ID" value="SUQ15603.1"/>
    <property type="molecule type" value="Genomic_DNA"/>
</dbReference>